<proteinExistence type="evidence at transcript level"/>
<protein>
    <submittedName>
        <fullName evidence="2">Odorant Binding Protein 14</fullName>
    </submittedName>
</protein>
<dbReference type="CDD" id="cd23992">
    <property type="entry name" value="PBP_GOBP"/>
    <property type="match status" value="1"/>
</dbReference>
<sequence length="158" mass="18044">MKNLIFIITFALITFLLTKPIRTEDDKNKQTDEASKTVEEIDLNEVMAECNKSFTIQMSYVDALNKSGSFPDETDKTPKCYVRCMLINTGIMSNGGVLDPKRVPVIFASKHDGEVLVQDEVIASLCAERKEKCQCEKAYNFVKCFRTTEINYYEKETK</sequence>
<accession>A0A2K8GKM3</accession>
<reference evidence="2" key="2">
    <citation type="journal article" date="2017" name="Front. Physiol.">
        <title>Identification and Expression Profiling of Chemosensory Genes in Dendrolimus punctatus Walker.</title>
        <authorList>
            <person name="Zhang S.F."/>
            <person name="Liu H.H."/>
            <person name="Kong X.B."/>
            <person name="Wang H.B."/>
            <person name="Liu F."/>
            <person name="Zhang Z."/>
        </authorList>
    </citation>
    <scope>NUCLEOTIDE SEQUENCE</scope>
</reference>
<keyword evidence="1" id="KW-0732">Signal</keyword>
<feature type="signal peptide" evidence="1">
    <location>
        <begin position="1"/>
        <end position="23"/>
    </location>
</feature>
<gene>
    <name evidence="2" type="primary">OBP14</name>
</gene>
<dbReference type="AlphaFoldDB" id="A0A2K8GKM3"/>
<evidence type="ECO:0000256" key="1">
    <source>
        <dbReference type="SAM" id="SignalP"/>
    </source>
</evidence>
<dbReference type="InterPro" id="IPR006170">
    <property type="entry name" value="PBP/GOBP"/>
</dbReference>
<dbReference type="SMART" id="SM00708">
    <property type="entry name" value="PhBP"/>
    <property type="match status" value="1"/>
</dbReference>
<name>A0A2K8GKM3_9NEOP</name>
<dbReference type="Gene3D" id="1.10.238.20">
    <property type="entry name" value="Pheromone/general odorant binding protein domain"/>
    <property type="match status" value="1"/>
</dbReference>
<dbReference type="InterPro" id="IPR036728">
    <property type="entry name" value="PBP_GOBP_sf"/>
</dbReference>
<evidence type="ECO:0000313" key="2">
    <source>
        <dbReference type="EMBL" id="ARO70173.1"/>
    </source>
</evidence>
<organism evidence="2">
    <name type="scientific">Dendrolimus punctatus</name>
    <name type="common">masson pine moth</name>
    <dbReference type="NCBI Taxonomy" id="238572"/>
    <lineage>
        <taxon>Eukaryota</taxon>
        <taxon>Metazoa</taxon>
        <taxon>Ecdysozoa</taxon>
        <taxon>Arthropoda</taxon>
        <taxon>Hexapoda</taxon>
        <taxon>Insecta</taxon>
        <taxon>Pterygota</taxon>
        <taxon>Neoptera</taxon>
        <taxon>Endopterygota</taxon>
        <taxon>Lepidoptera</taxon>
        <taxon>Glossata</taxon>
        <taxon>Ditrysia</taxon>
        <taxon>Bombycoidea</taxon>
        <taxon>Lasiocampidae</taxon>
        <taxon>Dendrolimus</taxon>
    </lineage>
</organism>
<dbReference type="SUPFAM" id="SSF47565">
    <property type="entry name" value="Insect pheromone/odorant-binding proteins"/>
    <property type="match status" value="1"/>
</dbReference>
<dbReference type="EMBL" id="KX585280">
    <property type="protein sequence ID" value="ARO70173.1"/>
    <property type="molecule type" value="mRNA"/>
</dbReference>
<dbReference type="Pfam" id="PF01395">
    <property type="entry name" value="PBP_GOBP"/>
    <property type="match status" value="1"/>
</dbReference>
<reference evidence="2" key="1">
    <citation type="submission" date="2016-07" db="EMBL/GenBank/DDBJ databases">
        <authorList>
            <person name="Wan K."/>
            <person name="Booth B."/>
            <person name="Spirohn K."/>
            <person name="Hao T."/>
            <person name="Hu Y."/>
            <person name="Calderwood M."/>
            <person name="Hill D."/>
            <person name="Mohr S."/>
            <person name="Vidal M."/>
            <person name="Celniker S."/>
            <person name="Perrimon N."/>
        </authorList>
    </citation>
    <scope>NUCLEOTIDE SEQUENCE</scope>
</reference>
<dbReference type="GO" id="GO:0005549">
    <property type="term" value="F:odorant binding"/>
    <property type="evidence" value="ECO:0007669"/>
    <property type="project" value="InterPro"/>
</dbReference>
<feature type="chain" id="PRO_5014849444" evidence="1">
    <location>
        <begin position="24"/>
        <end position="158"/>
    </location>
</feature>